<evidence type="ECO:0000256" key="1">
    <source>
        <dbReference type="ARBA" id="ARBA00000085"/>
    </source>
</evidence>
<dbReference type="SMART" id="SM00260">
    <property type="entry name" value="CheW"/>
    <property type="match status" value="1"/>
</dbReference>
<evidence type="ECO:0000313" key="17">
    <source>
        <dbReference type="Proteomes" id="UP000178735"/>
    </source>
</evidence>
<proteinExistence type="predicted"/>
<dbReference type="PANTHER" id="PTHR43395">
    <property type="entry name" value="SENSOR HISTIDINE KINASE CHEA"/>
    <property type="match status" value="1"/>
</dbReference>
<dbReference type="PROSITE" id="PS50109">
    <property type="entry name" value="HIS_KIN"/>
    <property type="match status" value="1"/>
</dbReference>
<sequence>MSSIIDDEKKEFVSEFVSSSRELLDDVEPHIIALEKSSSAYGEVDPEILNTIFRLFHTLKGTASFVDLQTITSVTHEAETLLDIFRKEKINLQTEHVDLLCRTNDFIRNILDVVEKQLDDKGFEAVASEIVVDLKNTIASVSAEGGEGDKLSPGNFSGVAGPISMPQKNAACSEKESLEGDGPENDIFEEELKLVITPEMTTRFTQETGELCEEAELMLLAFERVPDKLELAANAFRALHSIKGNSGFFGYAELEKISHAAETILDYVRTGDKKPDKNIMSAILASIDFLRNGARKISEGLKIDSCETAKLAEILGALGGESDLPSENDPVRAEPEIGAFEAAAEDLEKPPAAQYKTLDGQAADTQAKTAVSPSVPSSFQQQYIRVDTEKLDALLDLVGEMVIAESMVANCPDLRGLQLEKFDKAVHHLNKITRDIQETALAMRMIPLSSTFHKMDRLVRDLANKFNKKIALEIAGEETEVDKTIIEQISDPLVHIIRNCIDHGLESNDERLKAGKSPVGTVKIEAKHSAGEVWIIIEDDGRGLSRDKIIKKAVENSLIEGDGSDMKDEEVWKLIFEPGFSTAEKVSNISGRGVGMDVVKRNIEKLRGRVDVRSQKGAGTMIILRIPLTLAIIDGMEIQVGRARYIIPISSIRQSFKTRADKITHTPDGTEVVNVRGELLPVVRLHRMYGIASIYERLEDGLLIIVENNEKKCCLFVDELIGQQQVVIKGLSNYLGHVCGVSGCAIMGDGEISLILDIGDLISSVEAAAA</sequence>
<dbReference type="AlphaFoldDB" id="A0A1F7WRI0"/>
<dbReference type="CDD" id="cd16916">
    <property type="entry name" value="HATPase_CheA-like"/>
    <property type="match status" value="1"/>
</dbReference>
<dbReference type="SMART" id="SM01231">
    <property type="entry name" value="H-kinase_dim"/>
    <property type="match status" value="1"/>
</dbReference>
<evidence type="ECO:0000256" key="6">
    <source>
        <dbReference type="ARBA" id="ARBA00022679"/>
    </source>
</evidence>
<dbReference type="InterPro" id="IPR036890">
    <property type="entry name" value="HATPase_C_sf"/>
</dbReference>
<feature type="domain" description="HPt" evidence="15">
    <location>
        <begin position="5"/>
        <end position="114"/>
    </location>
</feature>
<dbReference type="SUPFAM" id="SSF50341">
    <property type="entry name" value="CheW-like"/>
    <property type="match status" value="1"/>
</dbReference>
<dbReference type="GO" id="GO:0000155">
    <property type="term" value="F:phosphorelay sensor kinase activity"/>
    <property type="evidence" value="ECO:0007669"/>
    <property type="project" value="InterPro"/>
</dbReference>
<dbReference type="FunFam" id="3.30.565.10:FF:000016">
    <property type="entry name" value="Chemotaxis protein CheA, putative"/>
    <property type="match status" value="1"/>
</dbReference>
<feature type="domain" description="Histidine kinase" evidence="13">
    <location>
        <begin position="426"/>
        <end position="630"/>
    </location>
</feature>
<evidence type="ECO:0000313" key="16">
    <source>
        <dbReference type="EMBL" id="OGM05406.1"/>
    </source>
</evidence>
<dbReference type="SUPFAM" id="SSF55874">
    <property type="entry name" value="ATPase domain of HSP90 chaperone/DNA topoisomerase II/histidine kinase"/>
    <property type="match status" value="1"/>
</dbReference>
<dbReference type="Gene3D" id="1.10.287.560">
    <property type="entry name" value="Histidine kinase CheA-like, homodimeric domain"/>
    <property type="match status" value="1"/>
</dbReference>
<comment type="function">
    <text evidence="11">Involved in the transmission of sensory signals from the chemoreceptors to the flagellar motors. CheA is autophosphorylated; it can transfer its phosphate group to either CheB or CheY.</text>
</comment>
<comment type="caution">
    <text evidence="16">The sequence shown here is derived from an EMBL/GenBank/DDBJ whole genome shotgun (WGS) entry which is preliminary data.</text>
</comment>
<gene>
    <name evidence="16" type="ORF">A2008_02365</name>
</gene>
<dbReference type="InterPro" id="IPR003594">
    <property type="entry name" value="HATPase_dom"/>
</dbReference>
<dbReference type="PANTHER" id="PTHR43395:SF10">
    <property type="entry name" value="CHEMOTAXIS PROTEIN CHEA"/>
    <property type="match status" value="1"/>
</dbReference>
<feature type="domain" description="HPt" evidence="15">
    <location>
        <begin position="193"/>
        <end position="297"/>
    </location>
</feature>
<evidence type="ECO:0000256" key="8">
    <source>
        <dbReference type="ARBA" id="ARBA00022777"/>
    </source>
</evidence>
<dbReference type="InterPro" id="IPR036641">
    <property type="entry name" value="HPT_dom_sf"/>
</dbReference>
<dbReference type="SMART" id="SM00387">
    <property type="entry name" value="HATPase_c"/>
    <property type="match status" value="1"/>
</dbReference>
<evidence type="ECO:0000256" key="7">
    <source>
        <dbReference type="ARBA" id="ARBA00022741"/>
    </source>
</evidence>
<evidence type="ECO:0000256" key="4">
    <source>
        <dbReference type="ARBA" id="ARBA00022500"/>
    </source>
</evidence>
<evidence type="ECO:0000259" key="13">
    <source>
        <dbReference type="PROSITE" id="PS50109"/>
    </source>
</evidence>
<dbReference type="InterPro" id="IPR004358">
    <property type="entry name" value="Sig_transdc_His_kin-like_C"/>
</dbReference>
<evidence type="ECO:0000256" key="5">
    <source>
        <dbReference type="ARBA" id="ARBA00022553"/>
    </source>
</evidence>
<organism evidence="16 17">
    <name type="scientific">Candidatus Wallbacteria bacterium GWC2_49_35</name>
    <dbReference type="NCBI Taxonomy" id="1817813"/>
    <lineage>
        <taxon>Bacteria</taxon>
        <taxon>Candidatus Walliibacteriota</taxon>
    </lineage>
</organism>
<dbReference type="Pfam" id="PF01584">
    <property type="entry name" value="CheW"/>
    <property type="match status" value="1"/>
</dbReference>
<evidence type="ECO:0000256" key="9">
    <source>
        <dbReference type="ARBA" id="ARBA00022840"/>
    </source>
</evidence>
<dbReference type="InterPro" id="IPR002545">
    <property type="entry name" value="CheW-lke_dom"/>
</dbReference>
<dbReference type="Pfam" id="PF02895">
    <property type="entry name" value="H-kinase_dim"/>
    <property type="match status" value="1"/>
</dbReference>
<dbReference type="InterPro" id="IPR036061">
    <property type="entry name" value="CheW-like_dom_sf"/>
</dbReference>
<dbReference type="EMBL" id="MGFH01000115">
    <property type="protein sequence ID" value="OGM05406.1"/>
    <property type="molecule type" value="Genomic_DNA"/>
</dbReference>
<dbReference type="SUPFAM" id="SSF47384">
    <property type="entry name" value="Homodimeric domain of signal transducing histidine kinase"/>
    <property type="match status" value="1"/>
</dbReference>
<dbReference type="InterPro" id="IPR036097">
    <property type="entry name" value="HisK_dim/P_sf"/>
</dbReference>
<dbReference type="Pfam" id="PF01627">
    <property type="entry name" value="Hpt"/>
    <property type="match status" value="2"/>
</dbReference>
<dbReference type="InterPro" id="IPR005467">
    <property type="entry name" value="His_kinase_dom"/>
</dbReference>
<dbReference type="InterPro" id="IPR008207">
    <property type="entry name" value="Sig_transdc_His_kin_Hpt_dom"/>
</dbReference>
<accession>A0A1F7WRI0</accession>
<keyword evidence="10" id="KW-0902">Two-component regulatory system</keyword>
<dbReference type="PRINTS" id="PR00344">
    <property type="entry name" value="BCTRLSENSOR"/>
</dbReference>
<dbReference type="InterPro" id="IPR004105">
    <property type="entry name" value="CheA-like_dim"/>
</dbReference>
<evidence type="ECO:0000256" key="12">
    <source>
        <dbReference type="PROSITE-ProRule" id="PRU00110"/>
    </source>
</evidence>
<dbReference type="GO" id="GO:0006935">
    <property type="term" value="P:chemotaxis"/>
    <property type="evidence" value="ECO:0007669"/>
    <property type="project" value="UniProtKB-KW"/>
</dbReference>
<dbReference type="Gene3D" id="2.30.30.40">
    <property type="entry name" value="SH3 Domains"/>
    <property type="match status" value="1"/>
</dbReference>
<dbReference type="CDD" id="cd00731">
    <property type="entry name" value="CheA_reg"/>
    <property type="match status" value="1"/>
</dbReference>
<dbReference type="GO" id="GO:0005737">
    <property type="term" value="C:cytoplasm"/>
    <property type="evidence" value="ECO:0007669"/>
    <property type="project" value="InterPro"/>
</dbReference>
<keyword evidence="6" id="KW-0808">Transferase</keyword>
<feature type="modified residue" description="Phosphohistidine" evidence="12">
    <location>
        <position position="240"/>
    </location>
</feature>
<evidence type="ECO:0000256" key="10">
    <source>
        <dbReference type="ARBA" id="ARBA00023012"/>
    </source>
</evidence>
<evidence type="ECO:0000256" key="11">
    <source>
        <dbReference type="ARBA" id="ARBA00035100"/>
    </source>
</evidence>
<dbReference type="Gene3D" id="1.20.120.160">
    <property type="entry name" value="HPT domain"/>
    <property type="match status" value="2"/>
</dbReference>
<comment type="catalytic activity">
    <reaction evidence="1">
        <text>ATP + protein L-histidine = ADP + protein N-phospho-L-histidine.</text>
        <dbReference type="EC" id="2.7.13.3"/>
    </reaction>
</comment>
<evidence type="ECO:0000259" key="15">
    <source>
        <dbReference type="PROSITE" id="PS50894"/>
    </source>
</evidence>
<keyword evidence="4" id="KW-0145">Chemotaxis</keyword>
<dbReference type="Pfam" id="PF02518">
    <property type="entry name" value="HATPase_c"/>
    <property type="match status" value="1"/>
</dbReference>
<dbReference type="InterPro" id="IPR037006">
    <property type="entry name" value="CheA-like_homodim_sf"/>
</dbReference>
<dbReference type="Proteomes" id="UP000178735">
    <property type="component" value="Unassembled WGS sequence"/>
</dbReference>
<dbReference type="Gene3D" id="3.30.565.10">
    <property type="entry name" value="Histidine kinase-like ATPase, C-terminal domain"/>
    <property type="match status" value="1"/>
</dbReference>
<dbReference type="SMART" id="SM00073">
    <property type="entry name" value="HPT"/>
    <property type="match status" value="2"/>
</dbReference>
<dbReference type="PROSITE" id="PS50894">
    <property type="entry name" value="HPT"/>
    <property type="match status" value="2"/>
</dbReference>
<feature type="domain" description="CheW-like" evidence="14">
    <location>
        <begin position="632"/>
        <end position="767"/>
    </location>
</feature>
<evidence type="ECO:0000256" key="3">
    <source>
        <dbReference type="ARBA" id="ARBA00021495"/>
    </source>
</evidence>
<keyword evidence="7" id="KW-0547">Nucleotide-binding</keyword>
<keyword evidence="9" id="KW-0067">ATP-binding</keyword>
<evidence type="ECO:0000256" key="2">
    <source>
        <dbReference type="ARBA" id="ARBA00012438"/>
    </source>
</evidence>
<dbReference type="EC" id="2.7.13.3" evidence="2"/>
<dbReference type="CDD" id="cd00088">
    <property type="entry name" value="HPT"/>
    <property type="match status" value="1"/>
</dbReference>
<dbReference type="PROSITE" id="PS50851">
    <property type="entry name" value="CHEW"/>
    <property type="match status" value="1"/>
</dbReference>
<name>A0A1F7WRI0_9BACT</name>
<dbReference type="SUPFAM" id="SSF47226">
    <property type="entry name" value="Histidine-containing phosphotransfer domain, HPT domain"/>
    <property type="match status" value="2"/>
</dbReference>
<evidence type="ECO:0000259" key="14">
    <source>
        <dbReference type="PROSITE" id="PS50851"/>
    </source>
</evidence>
<feature type="modified residue" description="Phosphohistidine" evidence="12">
    <location>
        <position position="57"/>
    </location>
</feature>
<keyword evidence="8" id="KW-0418">Kinase</keyword>
<protein>
    <recommendedName>
        <fullName evidence="3">Chemotaxis protein CheA</fullName>
        <ecNumber evidence="2">2.7.13.3</ecNumber>
    </recommendedName>
</protein>
<dbReference type="STRING" id="1817813.A2008_02365"/>
<reference evidence="16 17" key="1">
    <citation type="journal article" date="2016" name="Nat. Commun.">
        <title>Thousands of microbial genomes shed light on interconnected biogeochemical processes in an aquifer system.</title>
        <authorList>
            <person name="Anantharaman K."/>
            <person name="Brown C.T."/>
            <person name="Hug L.A."/>
            <person name="Sharon I."/>
            <person name="Castelle C.J."/>
            <person name="Probst A.J."/>
            <person name="Thomas B.C."/>
            <person name="Singh A."/>
            <person name="Wilkins M.J."/>
            <person name="Karaoz U."/>
            <person name="Brodie E.L."/>
            <person name="Williams K.H."/>
            <person name="Hubbard S.S."/>
            <person name="Banfield J.F."/>
        </authorList>
    </citation>
    <scope>NUCLEOTIDE SEQUENCE [LARGE SCALE GENOMIC DNA]</scope>
</reference>
<keyword evidence="5 12" id="KW-0597">Phosphoprotein</keyword>
<dbReference type="GO" id="GO:0005524">
    <property type="term" value="F:ATP binding"/>
    <property type="evidence" value="ECO:0007669"/>
    <property type="project" value="UniProtKB-KW"/>
</dbReference>
<dbReference type="InterPro" id="IPR051315">
    <property type="entry name" value="Bact_Chemotaxis_CheA"/>
</dbReference>